<keyword evidence="3" id="KW-1185">Reference proteome</keyword>
<protein>
    <submittedName>
        <fullName evidence="2">Uncharacterized protein</fullName>
    </submittedName>
</protein>
<feature type="transmembrane region" description="Helical" evidence="1">
    <location>
        <begin position="114"/>
        <end position="135"/>
    </location>
</feature>
<organism evidence="2 3">
    <name type="scientific">Consotaella salsifontis</name>
    <dbReference type="NCBI Taxonomy" id="1365950"/>
    <lineage>
        <taxon>Bacteria</taxon>
        <taxon>Pseudomonadati</taxon>
        <taxon>Pseudomonadota</taxon>
        <taxon>Alphaproteobacteria</taxon>
        <taxon>Hyphomicrobiales</taxon>
        <taxon>Aurantimonadaceae</taxon>
        <taxon>Consotaella</taxon>
    </lineage>
</organism>
<dbReference type="Proteomes" id="UP000190135">
    <property type="component" value="Unassembled WGS sequence"/>
</dbReference>
<name>A0A1T4RRF1_9HYPH</name>
<evidence type="ECO:0000313" key="3">
    <source>
        <dbReference type="Proteomes" id="UP000190135"/>
    </source>
</evidence>
<keyword evidence="1" id="KW-0812">Transmembrane</keyword>
<accession>A0A1T4RRF1</accession>
<reference evidence="2 3" key="1">
    <citation type="submission" date="2017-02" db="EMBL/GenBank/DDBJ databases">
        <authorList>
            <person name="Peterson S.W."/>
        </authorList>
    </citation>
    <scope>NUCLEOTIDE SEQUENCE [LARGE SCALE GENOMIC DNA]</scope>
    <source>
        <strain evidence="2 3">USBA 369</strain>
    </source>
</reference>
<keyword evidence="1" id="KW-1133">Transmembrane helix</keyword>
<dbReference type="EMBL" id="FUXL01000007">
    <property type="protein sequence ID" value="SKA18523.1"/>
    <property type="molecule type" value="Genomic_DNA"/>
</dbReference>
<keyword evidence="1" id="KW-0472">Membrane</keyword>
<evidence type="ECO:0000256" key="1">
    <source>
        <dbReference type="SAM" id="Phobius"/>
    </source>
</evidence>
<dbReference type="AlphaFoldDB" id="A0A1T4RRF1"/>
<sequence length="179" mass="18621">MSQPQRRSRDGAARFASRPAGQVLVIEAAAKVIARRPRASLAADSPIPGVVPLVTRLDPEPAADEAQPMPARRSRASVPGFIFQDIAPRPTLVATRESVAPAHRSPPARGLLPARAALVSGLAAALVVGLLAFGWQSLSGSGGTRTATAMRNLIASSMDTAAHTRRDILSVDGLVRTAV</sequence>
<dbReference type="STRING" id="1365950.SAMN05428963_107200"/>
<proteinExistence type="predicted"/>
<evidence type="ECO:0000313" key="2">
    <source>
        <dbReference type="EMBL" id="SKA18523.1"/>
    </source>
</evidence>
<dbReference type="RefSeq" id="WP_078708690.1">
    <property type="nucleotide sequence ID" value="NZ_FUXL01000007.1"/>
</dbReference>
<gene>
    <name evidence="2" type="ORF">SAMN05428963_107200</name>
</gene>